<dbReference type="GO" id="GO:0000155">
    <property type="term" value="F:phosphorelay sensor kinase activity"/>
    <property type="evidence" value="ECO:0007669"/>
    <property type="project" value="InterPro"/>
</dbReference>
<dbReference type="Proteomes" id="UP000434850">
    <property type="component" value="Unassembled WGS sequence"/>
</dbReference>
<name>A0A6I4IQS5_9SPHI</name>
<dbReference type="AlphaFoldDB" id="A0A6I4IQS5"/>
<dbReference type="EMBL" id="WQLA01000005">
    <property type="protein sequence ID" value="MVN92213.1"/>
    <property type="molecule type" value="Genomic_DNA"/>
</dbReference>
<keyword evidence="2" id="KW-1185">Reference proteome</keyword>
<proteinExistence type="predicted"/>
<evidence type="ECO:0008006" key="3">
    <source>
        <dbReference type="Google" id="ProtNLM"/>
    </source>
</evidence>
<dbReference type="Gene3D" id="1.10.287.130">
    <property type="match status" value="1"/>
</dbReference>
<organism evidence="1 2">
    <name type="scientific">Mucilaginibacter aquatilis</name>
    <dbReference type="NCBI Taxonomy" id="1517760"/>
    <lineage>
        <taxon>Bacteria</taxon>
        <taxon>Pseudomonadati</taxon>
        <taxon>Bacteroidota</taxon>
        <taxon>Sphingobacteriia</taxon>
        <taxon>Sphingobacteriales</taxon>
        <taxon>Sphingobacteriaceae</taxon>
        <taxon>Mucilaginibacter</taxon>
    </lineage>
</organism>
<dbReference type="RefSeq" id="WP_157542529.1">
    <property type="nucleotide sequence ID" value="NZ_WQLA01000005.1"/>
</dbReference>
<dbReference type="OrthoDB" id="799983at2"/>
<accession>A0A6I4IQS5</accession>
<dbReference type="InterPro" id="IPR036097">
    <property type="entry name" value="HisK_dim/P_sf"/>
</dbReference>
<evidence type="ECO:0000313" key="1">
    <source>
        <dbReference type="EMBL" id="MVN92213.1"/>
    </source>
</evidence>
<gene>
    <name evidence="1" type="ORF">GO816_13845</name>
</gene>
<reference evidence="1 2" key="1">
    <citation type="submission" date="2019-12" db="EMBL/GenBank/DDBJ databases">
        <title>Mucilaginibacter sp. HME9299 genome sequencing and assembly.</title>
        <authorList>
            <person name="Kang H."/>
            <person name="Kim H."/>
            <person name="Joh K."/>
        </authorList>
    </citation>
    <scope>NUCLEOTIDE SEQUENCE [LARGE SCALE GENOMIC DNA]</scope>
    <source>
        <strain evidence="1 2">HME9299</strain>
    </source>
</reference>
<sequence>MALEHDEEQYNTVDGPAIRTFKHDIKNQLSNIHLAVEQLRYEVENPTEDFAFYMDTIKMSCNKINEMVKELGA</sequence>
<evidence type="ECO:0000313" key="2">
    <source>
        <dbReference type="Proteomes" id="UP000434850"/>
    </source>
</evidence>
<dbReference type="SUPFAM" id="SSF47384">
    <property type="entry name" value="Homodimeric domain of signal transducing histidine kinase"/>
    <property type="match status" value="1"/>
</dbReference>
<protein>
    <recommendedName>
        <fullName evidence="3">Histidine kinase</fullName>
    </recommendedName>
</protein>
<comment type="caution">
    <text evidence="1">The sequence shown here is derived from an EMBL/GenBank/DDBJ whole genome shotgun (WGS) entry which is preliminary data.</text>
</comment>